<organism evidence="4 5">
    <name type="scientific">Protopolystoma xenopodis</name>
    <dbReference type="NCBI Taxonomy" id="117903"/>
    <lineage>
        <taxon>Eukaryota</taxon>
        <taxon>Metazoa</taxon>
        <taxon>Spiralia</taxon>
        <taxon>Lophotrochozoa</taxon>
        <taxon>Platyhelminthes</taxon>
        <taxon>Monogenea</taxon>
        <taxon>Polyopisthocotylea</taxon>
        <taxon>Polystomatidea</taxon>
        <taxon>Polystomatidae</taxon>
        <taxon>Protopolystoma</taxon>
    </lineage>
</organism>
<feature type="compositionally biased region" description="Basic and acidic residues" evidence="2">
    <location>
        <begin position="264"/>
        <end position="275"/>
    </location>
</feature>
<dbReference type="OrthoDB" id="10004641at2759"/>
<dbReference type="Pfam" id="PF00096">
    <property type="entry name" value="zf-C2H2"/>
    <property type="match status" value="1"/>
</dbReference>
<dbReference type="AlphaFoldDB" id="A0A3S5A7Y7"/>
<sequence length="275" mass="29772">MMGESSARSHWGRRTVSRGLLRTIQQTKVQGSSDITSPTCDSYGSTITSNSCFSAAAILSHSRPHTTIGTPGCSVLKPFSTYALPMARSPRGLDRAGHICRLCGKSFGHKSTLDRHTKERHGGAPSKACPFCPLAFYRQHHLDSHLARRHRDLEVPMTPGTPVPDGRRRGASRASGALESESLRSMTPPRSVEAAIVSLSDSQELVCPPSSGETDSRLLDTEFIQTGVDQSPAGWRSFLRRPANSVTFEAVTTKPGLGISRGPSESRRISFDSRS</sequence>
<keyword evidence="5" id="KW-1185">Reference proteome</keyword>
<feature type="region of interest" description="Disordered" evidence="2">
    <location>
        <begin position="255"/>
        <end position="275"/>
    </location>
</feature>
<dbReference type="InterPro" id="IPR013087">
    <property type="entry name" value="Znf_C2H2_type"/>
</dbReference>
<feature type="region of interest" description="Disordered" evidence="2">
    <location>
        <begin position="148"/>
        <end position="189"/>
    </location>
</feature>
<comment type="caution">
    <text evidence="4">The sequence shown here is derived from an EMBL/GenBank/DDBJ whole genome shotgun (WGS) entry which is preliminary data.</text>
</comment>
<name>A0A3S5A7Y7_9PLAT</name>
<gene>
    <name evidence="4" type="ORF">PXEA_LOCUS10657</name>
</gene>
<protein>
    <recommendedName>
        <fullName evidence="3">C2H2-type domain-containing protein</fullName>
    </recommendedName>
</protein>
<dbReference type="PROSITE" id="PS50157">
    <property type="entry name" value="ZINC_FINGER_C2H2_2"/>
    <property type="match status" value="1"/>
</dbReference>
<evidence type="ECO:0000256" key="2">
    <source>
        <dbReference type="SAM" id="MobiDB-lite"/>
    </source>
</evidence>
<dbReference type="Proteomes" id="UP000784294">
    <property type="component" value="Unassembled WGS sequence"/>
</dbReference>
<feature type="domain" description="C2H2-type" evidence="3">
    <location>
        <begin position="98"/>
        <end position="126"/>
    </location>
</feature>
<dbReference type="SMART" id="SM00355">
    <property type="entry name" value="ZnF_C2H2"/>
    <property type="match status" value="2"/>
</dbReference>
<evidence type="ECO:0000259" key="3">
    <source>
        <dbReference type="PROSITE" id="PS50157"/>
    </source>
</evidence>
<keyword evidence="1" id="KW-0862">Zinc</keyword>
<evidence type="ECO:0000256" key="1">
    <source>
        <dbReference type="PROSITE-ProRule" id="PRU00042"/>
    </source>
</evidence>
<dbReference type="Gene3D" id="3.30.160.60">
    <property type="entry name" value="Classic Zinc Finger"/>
    <property type="match status" value="1"/>
</dbReference>
<proteinExistence type="predicted"/>
<keyword evidence="1" id="KW-0863">Zinc-finger</keyword>
<dbReference type="GO" id="GO:0008270">
    <property type="term" value="F:zinc ion binding"/>
    <property type="evidence" value="ECO:0007669"/>
    <property type="project" value="UniProtKB-KW"/>
</dbReference>
<evidence type="ECO:0000313" key="5">
    <source>
        <dbReference type="Proteomes" id="UP000784294"/>
    </source>
</evidence>
<reference evidence="4" key="1">
    <citation type="submission" date="2018-11" db="EMBL/GenBank/DDBJ databases">
        <authorList>
            <consortium name="Pathogen Informatics"/>
        </authorList>
    </citation>
    <scope>NUCLEOTIDE SEQUENCE</scope>
</reference>
<dbReference type="SUPFAM" id="SSF57667">
    <property type="entry name" value="beta-beta-alpha zinc fingers"/>
    <property type="match status" value="1"/>
</dbReference>
<dbReference type="EMBL" id="CAAALY010031616">
    <property type="protein sequence ID" value="VEL17217.1"/>
    <property type="molecule type" value="Genomic_DNA"/>
</dbReference>
<dbReference type="PROSITE" id="PS00028">
    <property type="entry name" value="ZINC_FINGER_C2H2_1"/>
    <property type="match status" value="2"/>
</dbReference>
<dbReference type="InterPro" id="IPR036236">
    <property type="entry name" value="Znf_C2H2_sf"/>
</dbReference>
<keyword evidence="1" id="KW-0479">Metal-binding</keyword>
<accession>A0A3S5A7Y7</accession>
<evidence type="ECO:0000313" key="4">
    <source>
        <dbReference type="EMBL" id="VEL17217.1"/>
    </source>
</evidence>